<dbReference type="Pfam" id="PF00078">
    <property type="entry name" value="RVT_1"/>
    <property type="match status" value="1"/>
</dbReference>
<dbReference type="OrthoDB" id="6150645at2759"/>
<evidence type="ECO:0000313" key="3">
    <source>
        <dbReference type="EMBL" id="VDK89430.1"/>
    </source>
</evidence>
<feature type="transmembrane region" description="Helical" evidence="1">
    <location>
        <begin position="23"/>
        <end position="44"/>
    </location>
</feature>
<dbReference type="Proteomes" id="UP000281553">
    <property type="component" value="Unassembled WGS sequence"/>
</dbReference>
<keyword evidence="1" id="KW-0472">Membrane</keyword>
<accession>A0A3P6UCL6</accession>
<keyword evidence="1" id="KW-1133">Transmembrane helix</keyword>
<keyword evidence="1" id="KW-0812">Transmembrane</keyword>
<keyword evidence="4" id="KW-1185">Reference proteome</keyword>
<dbReference type="PANTHER" id="PTHR47027">
    <property type="entry name" value="REVERSE TRANSCRIPTASE DOMAIN-CONTAINING PROTEIN"/>
    <property type="match status" value="1"/>
</dbReference>
<sequence>MIKAYYRPTTAQVLVHNNPLESFAIRSGIYLGCILSPILFNYVINWILRKSLRGEDGVEPAPGRRLSDLDYADDIALLASSFDDVQSVVSWGNEIDMSIGLSKLFSSCIPDQVKAPLGITGRQLKEVDSFKYLGARLLPNGKSKDDTVS</sequence>
<organism evidence="3 4">
    <name type="scientific">Dibothriocephalus latus</name>
    <name type="common">Fish tapeworm</name>
    <name type="synonym">Diphyllobothrium latum</name>
    <dbReference type="NCBI Taxonomy" id="60516"/>
    <lineage>
        <taxon>Eukaryota</taxon>
        <taxon>Metazoa</taxon>
        <taxon>Spiralia</taxon>
        <taxon>Lophotrochozoa</taxon>
        <taxon>Platyhelminthes</taxon>
        <taxon>Cestoda</taxon>
        <taxon>Eucestoda</taxon>
        <taxon>Diphyllobothriidea</taxon>
        <taxon>Diphyllobothriidae</taxon>
        <taxon>Dibothriocephalus</taxon>
    </lineage>
</organism>
<feature type="domain" description="Reverse transcriptase" evidence="2">
    <location>
        <begin position="1"/>
        <end position="137"/>
    </location>
</feature>
<protein>
    <recommendedName>
        <fullName evidence="2">Reverse transcriptase domain-containing protein</fullName>
    </recommendedName>
</protein>
<gene>
    <name evidence="3" type="ORF">DILT_LOCUS4392</name>
</gene>
<proteinExistence type="predicted"/>
<dbReference type="InterPro" id="IPR000477">
    <property type="entry name" value="RT_dom"/>
</dbReference>
<evidence type="ECO:0000313" key="4">
    <source>
        <dbReference type="Proteomes" id="UP000281553"/>
    </source>
</evidence>
<dbReference type="EMBL" id="UYRU01045388">
    <property type="protein sequence ID" value="VDK89430.1"/>
    <property type="molecule type" value="Genomic_DNA"/>
</dbReference>
<dbReference type="PROSITE" id="PS50878">
    <property type="entry name" value="RT_POL"/>
    <property type="match status" value="1"/>
</dbReference>
<dbReference type="PANTHER" id="PTHR47027:SF20">
    <property type="entry name" value="REVERSE TRANSCRIPTASE-LIKE PROTEIN WITH RNA-DIRECTED DNA POLYMERASE DOMAIN"/>
    <property type="match status" value="1"/>
</dbReference>
<evidence type="ECO:0000259" key="2">
    <source>
        <dbReference type="PROSITE" id="PS50878"/>
    </source>
</evidence>
<name>A0A3P6UCL6_DIBLA</name>
<dbReference type="AlphaFoldDB" id="A0A3P6UCL6"/>
<evidence type="ECO:0000256" key="1">
    <source>
        <dbReference type="SAM" id="Phobius"/>
    </source>
</evidence>
<reference evidence="3 4" key="1">
    <citation type="submission" date="2018-11" db="EMBL/GenBank/DDBJ databases">
        <authorList>
            <consortium name="Pathogen Informatics"/>
        </authorList>
    </citation>
    <scope>NUCLEOTIDE SEQUENCE [LARGE SCALE GENOMIC DNA]</scope>
</reference>